<dbReference type="OrthoDB" id="3898724at2759"/>
<dbReference type="Proteomes" id="UP000799429">
    <property type="component" value="Unassembled WGS sequence"/>
</dbReference>
<comment type="caution">
    <text evidence="2">The sequence shown here is derived from an EMBL/GenBank/DDBJ whole genome shotgun (WGS) entry which is preliminary data.</text>
</comment>
<feature type="region of interest" description="Disordered" evidence="1">
    <location>
        <begin position="1"/>
        <end position="38"/>
    </location>
</feature>
<sequence>MGVSPSNRPELRLSMPASSSSSGIPVPEFTSSSNLRPKDSHTFSFDPQHLADWTMPATQWNLLPVSLQKSVTAIQQAGAAVDTGFMRLEELKQVISGTDGLDEGESDFDNSFPITTRPRLLSLTKSLSTSSNVTAGSPTSSSFSQYSPVITPMTPSTPMTPPILSFRAIPTRETIVHVLPPPTPQHSYYAAELAHLRTEALPRLRHAIIRLETEWYEQKEEIDPQIGEDLVRKLREWIGTKKADAQEMHEMAKMLGLQWKALELNGYEDAGDAEELDGLTIE</sequence>
<dbReference type="AlphaFoldDB" id="A0A9P4S6E3"/>
<evidence type="ECO:0000256" key="1">
    <source>
        <dbReference type="SAM" id="MobiDB-lite"/>
    </source>
</evidence>
<gene>
    <name evidence="2" type="ORF">M501DRAFT_987076</name>
</gene>
<name>A0A9P4S6E3_9PEZI</name>
<accession>A0A9P4S6E3</accession>
<evidence type="ECO:0000313" key="3">
    <source>
        <dbReference type="Proteomes" id="UP000799429"/>
    </source>
</evidence>
<protein>
    <submittedName>
        <fullName evidence="2">Uncharacterized protein</fullName>
    </submittedName>
</protein>
<reference evidence="2" key="1">
    <citation type="journal article" date="2020" name="Stud. Mycol.">
        <title>101 Dothideomycetes genomes: a test case for predicting lifestyles and emergence of pathogens.</title>
        <authorList>
            <person name="Haridas S."/>
            <person name="Albert R."/>
            <person name="Binder M."/>
            <person name="Bloem J."/>
            <person name="Labutti K."/>
            <person name="Salamov A."/>
            <person name="Andreopoulos B."/>
            <person name="Baker S."/>
            <person name="Barry K."/>
            <person name="Bills G."/>
            <person name="Bluhm B."/>
            <person name="Cannon C."/>
            <person name="Castanera R."/>
            <person name="Culley D."/>
            <person name="Daum C."/>
            <person name="Ezra D."/>
            <person name="Gonzalez J."/>
            <person name="Henrissat B."/>
            <person name="Kuo A."/>
            <person name="Liang C."/>
            <person name="Lipzen A."/>
            <person name="Lutzoni F."/>
            <person name="Magnuson J."/>
            <person name="Mondo S."/>
            <person name="Nolan M."/>
            <person name="Ohm R."/>
            <person name="Pangilinan J."/>
            <person name="Park H.-J."/>
            <person name="Ramirez L."/>
            <person name="Alfaro M."/>
            <person name="Sun H."/>
            <person name="Tritt A."/>
            <person name="Yoshinaga Y."/>
            <person name="Zwiers L.-H."/>
            <person name="Turgeon B."/>
            <person name="Goodwin S."/>
            <person name="Spatafora J."/>
            <person name="Crous P."/>
            <person name="Grigoriev I."/>
        </authorList>
    </citation>
    <scope>NUCLEOTIDE SEQUENCE</scope>
    <source>
        <strain evidence="2">CBS 101060</strain>
    </source>
</reference>
<evidence type="ECO:0000313" key="2">
    <source>
        <dbReference type="EMBL" id="KAF2836809.1"/>
    </source>
</evidence>
<dbReference type="EMBL" id="MU006102">
    <property type="protein sequence ID" value="KAF2836809.1"/>
    <property type="molecule type" value="Genomic_DNA"/>
</dbReference>
<organism evidence="2 3">
    <name type="scientific">Patellaria atrata CBS 101060</name>
    <dbReference type="NCBI Taxonomy" id="1346257"/>
    <lineage>
        <taxon>Eukaryota</taxon>
        <taxon>Fungi</taxon>
        <taxon>Dikarya</taxon>
        <taxon>Ascomycota</taxon>
        <taxon>Pezizomycotina</taxon>
        <taxon>Dothideomycetes</taxon>
        <taxon>Dothideomycetes incertae sedis</taxon>
        <taxon>Patellariales</taxon>
        <taxon>Patellariaceae</taxon>
        <taxon>Patellaria</taxon>
    </lineage>
</organism>
<proteinExistence type="predicted"/>
<keyword evidence="3" id="KW-1185">Reference proteome</keyword>